<evidence type="ECO:0000256" key="2">
    <source>
        <dbReference type="ARBA" id="ARBA00022763"/>
    </source>
</evidence>
<comment type="subunit">
    <text evidence="6">Homotetramer. Forms an RuvA(8)-RuvB(12)-Holliday junction (HJ) complex. HJ DNA is sandwiched between 2 RuvA tetramers; dsDNA enters through RuvA and exits via RuvB. An RuvB hexamer assembles on each DNA strand where it exits the tetramer. Each RuvB hexamer is contacted by two RuvA subunits (via domain III) on 2 adjacent RuvB subunits; this complex drives branch migration. In the full resolvosome a probable DNA-RuvA(4)-RuvB(12)-RuvC(2) complex forms which resolves the HJ.</text>
</comment>
<dbReference type="InterPro" id="IPR012340">
    <property type="entry name" value="NA-bd_OB-fold"/>
</dbReference>
<comment type="subcellular location">
    <subcellularLocation>
        <location evidence="6">Cytoplasm</location>
    </subcellularLocation>
</comment>
<name>A0A1M7ESH3_9FIRM</name>
<feature type="domain" description="Helix-hairpin-helix DNA-binding motif class 1" evidence="7">
    <location>
        <begin position="73"/>
        <end position="92"/>
    </location>
</feature>
<keyword evidence="8" id="KW-0347">Helicase</keyword>
<keyword evidence="8" id="KW-0378">Hydrolase</keyword>
<dbReference type="NCBIfam" id="TIGR00084">
    <property type="entry name" value="ruvA"/>
    <property type="match status" value="1"/>
</dbReference>
<dbReference type="InterPro" id="IPR010994">
    <property type="entry name" value="RuvA_2-like"/>
</dbReference>
<dbReference type="HAMAP" id="MF_00031">
    <property type="entry name" value="DNA_HJ_migration_RuvA"/>
    <property type="match status" value="1"/>
</dbReference>
<evidence type="ECO:0000313" key="9">
    <source>
        <dbReference type="Proteomes" id="UP000184038"/>
    </source>
</evidence>
<dbReference type="InterPro" id="IPR036267">
    <property type="entry name" value="RuvA_C_sf"/>
</dbReference>
<evidence type="ECO:0000256" key="4">
    <source>
        <dbReference type="ARBA" id="ARBA00023172"/>
    </source>
</evidence>
<feature type="domain" description="Helix-hairpin-helix DNA-binding motif class 1" evidence="7">
    <location>
        <begin position="108"/>
        <end position="127"/>
    </location>
</feature>
<organism evidence="8 9">
    <name type="scientific">Anaerosporobacter mobilis DSM 15930</name>
    <dbReference type="NCBI Taxonomy" id="1120996"/>
    <lineage>
        <taxon>Bacteria</taxon>
        <taxon>Bacillati</taxon>
        <taxon>Bacillota</taxon>
        <taxon>Clostridia</taxon>
        <taxon>Lachnospirales</taxon>
        <taxon>Lachnospiraceae</taxon>
        <taxon>Anaerosporobacter</taxon>
    </lineage>
</organism>
<dbReference type="Pfam" id="PF07499">
    <property type="entry name" value="RuvA_C"/>
    <property type="match status" value="1"/>
</dbReference>
<dbReference type="CDD" id="cd14332">
    <property type="entry name" value="UBA_RuvA_C"/>
    <property type="match status" value="1"/>
</dbReference>
<dbReference type="GO" id="GO:0048476">
    <property type="term" value="C:Holliday junction resolvase complex"/>
    <property type="evidence" value="ECO:0007669"/>
    <property type="project" value="UniProtKB-UniRule"/>
</dbReference>
<evidence type="ECO:0000313" key="8">
    <source>
        <dbReference type="EMBL" id="SHL94607.1"/>
    </source>
</evidence>
<dbReference type="Pfam" id="PF14520">
    <property type="entry name" value="HHH_5"/>
    <property type="match status" value="1"/>
</dbReference>
<evidence type="ECO:0000256" key="1">
    <source>
        <dbReference type="ARBA" id="ARBA00022490"/>
    </source>
</evidence>
<dbReference type="GO" id="GO:0009379">
    <property type="term" value="C:Holliday junction helicase complex"/>
    <property type="evidence" value="ECO:0007669"/>
    <property type="project" value="InterPro"/>
</dbReference>
<comment type="similarity">
    <text evidence="6">Belongs to the RuvA family.</text>
</comment>
<comment type="function">
    <text evidence="6">The RuvA-RuvB-RuvC complex processes Holliday junction (HJ) DNA during genetic recombination and DNA repair, while the RuvA-RuvB complex plays an important role in the rescue of blocked DNA replication forks via replication fork reversal (RFR). RuvA specifically binds to HJ cruciform DNA, conferring on it an open structure. The RuvB hexamer acts as an ATP-dependent pump, pulling dsDNA into and through the RuvAB complex. HJ branch migration allows RuvC to scan DNA until it finds its consensus sequence, where it cleaves and resolves the cruciform DNA.</text>
</comment>
<dbReference type="SUPFAM" id="SSF50249">
    <property type="entry name" value="Nucleic acid-binding proteins"/>
    <property type="match status" value="1"/>
</dbReference>
<dbReference type="GO" id="GO:0006281">
    <property type="term" value="P:DNA repair"/>
    <property type="evidence" value="ECO:0007669"/>
    <property type="project" value="UniProtKB-UniRule"/>
</dbReference>
<protein>
    <recommendedName>
        <fullName evidence="6">Holliday junction branch migration complex subunit RuvA</fullName>
    </recommendedName>
</protein>
<dbReference type="SMART" id="SM00278">
    <property type="entry name" value="HhH1"/>
    <property type="match status" value="2"/>
</dbReference>
<comment type="caution">
    <text evidence="6">Lacks conserved residue(s) required for the propagation of feature annotation.</text>
</comment>
<dbReference type="Gene3D" id="2.40.50.140">
    <property type="entry name" value="Nucleic acid-binding proteins"/>
    <property type="match status" value="1"/>
</dbReference>
<dbReference type="Proteomes" id="UP000184038">
    <property type="component" value="Unassembled WGS sequence"/>
</dbReference>
<dbReference type="Gene3D" id="1.10.150.20">
    <property type="entry name" value="5' to 3' exonuclease, C-terminal subdomain"/>
    <property type="match status" value="1"/>
</dbReference>
<dbReference type="RefSeq" id="WP_073281762.1">
    <property type="nucleotide sequence ID" value="NZ_FRCP01000005.1"/>
</dbReference>
<dbReference type="GO" id="GO:0000400">
    <property type="term" value="F:four-way junction DNA binding"/>
    <property type="evidence" value="ECO:0007669"/>
    <property type="project" value="UniProtKB-UniRule"/>
</dbReference>
<reference evidence="8 9" key="1">
    <citation type="submission" date="2016-11" db="EMBL/GenBank/DDBJ databases">
        <authorList>
            <person name="Jaros S."/>
            <person name="Januszkiewicz K."/>
            <person name="Wedrychowicz H."/>
        </authorList>
    </citation>
    <scope>NUCLEOTIDE SEQUENCE [LARGE SCALE GENOMIC DNA]</scope>
    <source>
        <strain evidence="8 9">DSM 15930</strain>
    </source>
</reference>
<dbReference type="InterPro" id="IPR011114">
    <property type="entry name" value="RuvA_C"/>
</dbReference>
<keyword evidence="3 6" id="KW-0238">DNA-binding</keyword>
<evidence type="ECO:0000256" key="6">
    <source>
        <dbReference type="HAMAP-Rule" id="MF_00031"/>
    </source>
</evidence>
<dbReference type="GO" id="GO:0005737">
    <property type="term" value="C:cytoplasm"/>
    <property type="evidence" value="ECO:0007669"/>
    <property type="project" value="UniProtKB-SubCell"/>
</dbReference>
<dbReference type="SUPFAM" id="SSF46929">
    <property type="entry name" value="DNA helicase RuvA subunit, C-terminal domain"/>
    <property type="match status" value="1"/>
</dbReference>
<keyword evidence="8" id="KW-0067">ATP-binding</keyword>
<keyword evidence="1 6" id="KW-0963">Cytoplasm</keyword>
<keyword evidence="4 6" id="KW-0233">DNA recombination</keyword>
<keyword evidence="5 6" id="KW-0234">DNA repair</keyword>
<proteinExistence type="inferred from homology"/>
<gene>
    <name evidence="6" type="primary">ruvA</name>
    <name evidence="8" type="ORF">SAMN02746066_00160</name>
</gene>
<evidence type="ECO:0000259" key="7">
    <source>
        <dbReference type="SMART" id="SM00278"/>
    </source>
</evidence>
<dbReference type="GO" id="GO:0006310">
    <property type="term" value="P:DNA recombination"/>
    <property type="evidence" value="ECO:0007669"/>
    <property type="project" value="UniProtKB-UniRule"/>
</dbReference>
<dbReference type="GO" id="GO:0009378">
    <property type="term" value="F:four-way junction helicase activity"/>
    <property type="evidence" value="ECO:0007669"/>
    <property type="project" value="InterPro"/>
</dbReference>
<evidence type="ECO:0000256" key="3">
    <source>
        <dbReference type="ARBA" id="ARBA00023125"/>
    </source>
</evidence>
<dbReference type="GO" id="GO:0005524">
    <property type="term" value="F:ATP binding"/>
    <property type="evidence" value="ECO:0007669"/>
    <property type="project" value="InterPro"/>
</dbReference>
<comment type="domain">
    <text evidence="6">Has three domains with a flexible linker between the domains II and III and assumes an 'L' shape. Domain III is highly mobile and contacts RuvB.</text>
</comment>
<dbReference type="AlphaFoldDB" id="A0A1M7ESH3"/>
<dbReference type="EMBL" id="FRCP01000005">
    <property type="protein sequence ID" value="SHL94607.1"/>
    <property type="molecule type" value="Genomic_DNA"/>
</dbReference>
<dbReference type="Pfam" id="PF01330">
    <property type="entry name" value="RuvA_N"/>
    <property type="match status" value="1"/>
</dbReference>
<dbReference type="Gene3D" id="1.10.8.10">
    <property type="entry name" value="DNA helicase RuvA subunit, C-terminal domain"/>
    <property type="match status" value="1"/>
</dbReference>
<feature type="region of interest" description="Domain III" evidence="6">
    <location>
        <begin position="154"/>
        <end position="205"/>
    </location>
</feature>
<dbReference type="OrthoDB" id="5293449at2"/>
<keyword evidence="2 6" id="KW-0227">DNA damage</keyword>
<sequence>MISFIKGELDSIYEDGIVIENGGIGYDIKVPLSVMNELPSTGEEVKIYTYLYVREDILCLYGFLSRDDLQVFKLLITVNGIGPKGALGILSTISPDDLRFAVLADDAKAIAKAPGIGAKTASKLILELKDKLKLEDAFEQKLSKVSMDSPSAVSETNAKNEAIQALVALGYTNTEALKAVRGIDITPDMETEDILRLSLKKISLL</sequence>
<dbReference type="SUPFAM" id="SSF47781">
    <property type="entry name" value="RuvA domain 2-like"/>
    <property type="match status" value="1"/>
</dbReference>
<keyword evidence="8" id="KW-0547">Nucleotide-binding</keyword>
<dbReference type="InterPro" id="IPR000085">
    <property type="entry name" value="RuvA"/>
</dbReference>
<dbReference type="STRING" id="1120996.SAMN02746066_00160"/>
<accession>A0A1M7ESH3</accession>
<feature type="region of interest" description="Domain I" evidence="6">
    <location>
        <begin position="1"/>
        <end position="64"/>
    </location>
</feature>
<keyword evidence="9" id="KW-1185">Reference proteome</keyword>
<dbReference type="InterPro" id="IPR013849">
    <property type="entry name" value="DNA_helicase_Holl-junc_RuvA_I"/>
</dbReference>
<dbReference type="InterPro" id="IPR003583">
    <property type="entry name" value="Hlx-hairpin-Hlx_DNA-bd_motif"/>
</dbReference>
<evidence type="ECO:0000256" key="5">
    <source>
        <dbReference type="ARBA" id="ARBA00023204"/>
    </source>
</evidence>